<evidence type="ECO:0000313" key="2">
    <source>
        <dbReference type="EMBL" id="CAB1371339.1"/>
    </source>
</evidence>
<keyword evidence="1" id="KW-0614">Plasmid</keyword>
<protein>
    <submittedName>
        <fullName evidence="1">Uncharacterized protein</fullName>
    </submittedName>
</protein>
<evidence type="ECO:0000313" key="1">
    <source>
        <dbReference type="EMBL" id="CAB1371243.1"/>
    </source>
</evidence>
<geneLocation type="plasmid" evidence="1 3">
    <name>pI</name>
</geneLocation>
<sequence>MQAPANYKTGFGLYRATLKALETLSGCKRGWWLRNALEHAENGLNDPALRAQLAQLIKEAGPRTVEDLRPVA</sequence>
<dbReference type="KEGG" id="doe:DENOEST_P0085"/>
<dbReference type="Proteomes" id="UP000515733">
    <property type="component" value="Plasmid pI"/>
</dbReference>
<dbReference type="RefSeq" id="WP_183148368.1">
    <property type="nucleotide sequence ID" value="NZ_LR778302.1"/>
</dbReference>
<dbReference type="KEGG" id="doe:DENOEST_P0181"/>
<proteinExistence type="predicted"/>
<dbReference type="EMBL" id="LR778302">
    <property type="protein sequence ID" value="CAB1371339.1"/>
    <property type="molecule type" value="Genomic_DNA"/>
</dbReference>
<name>A0A6S6Y2P9_9PROT</name>
<evidence type="ECO:0000313" key="3">
    <source>
        <dbReference type="Proteomes" id="UP000515733"/>
    </source>
</evidence>
<dbReference type="EMBL" id="LR778302">
    <property type="protein sequence ID" value="CAB1371243.1"/>
    <property type="molecule type" value="Genomic_DNA"/>
</dbReference>
<dbReference type="AlphaFoldDB" id="A0A6S6Y2P9"/>
<keyword evidence="3" id="KW-1185">Reference proteome</keyword>
<organism evidence="1 3">
    <name type="scientific">Denitratisoma oestradiolicum</name>
    <dbReference type="NCBI Taxonomy" id="311182"/>
    <lineage>
        <taxon>Bacteria</taxon>
        <taxon>Pseudomonadati</taxon>
        <taxon>Pseudomonadota</taxon>
        <taxon>Betaproteobacteria</taxon>
        <taxon>Nitrosomonadales</taxon>
        <taxon>Sterolibacteriaceae</taxon>
        <taxon>Denitratisoma</taxon>
    </lineage>
</organism>
<reference evidence="1 3" key="1">
    <citation type="submission" date="2020-03" db="EMBL/GenBank/DDBJ databases">
        <authorList>
            <consortium name="Genoscope - CEA"/>
            <person name="William W."/>
        </authorList>
    </citation>
    <scope>NUCLEOTIDE SEQUENCE [LARGE SCALE GENOMIC DNA]</scope>
    <source>
        <strain evidence="3">DSM 16959</strain>
        <strain evidence="1">DSM16959</strain>
        <plasmid evidence="1 3">pI</plasmid>
    </source>
</reference>
<gene>
    <name evidence="1" type="ORF">DENOEST_P0085</name>
    <name evidence="2" type="ORF">DENOEST_P0181</name>
</gene>
<accession>A0A6S6Y2P9</accession>